<dbReference type="SUPFAM" id="SSF143011">
    <property type="entry name" value="RelE-like"/>
    <property type="match status" value="1"/>
</dbReference>
<dbReference type="AlphaFoldDB" id="A0A0J8VJA1"/>
<comment type="caution">
    <text evidence="2">The sequence shown here is derived from an EMBL/GenBank/DDBJ whole genome shotgun (WGS) entry which is preliminary data.</text>
</comment>
<keyword evidence="1" id="KW-1277">Toxin-antitoxin system</keyword>
<dbReference type="PANTHER" id="PTHR38813:SF1">
    <property type="entry name" value="TOXIN RELE1-RELATED"/>
    <property type="match status" value="1"/>
</dbReference>
<gene>
    <name evidence="2" type="ORF">ACH50_18425</name>
</gene>
<dbReference type="InterPro" id="IPR052747">
    <property type="entry name" value="TA_system_RelE_toxin"/>
</dbReference>
<keyword evidence="3" id="KW-1185">Reference proteome</keyword>
<dbReference type="InterPro" id="IPR035093">
    <property type="entry name" value="RelE/ParE_toxin_dom_sf"/>
</dbReference>
<dbReference type="InterPro" id="IPR007712">
    <property type="entry name" value="RelE/ParE_toxin"/>
</dbReference>
<evidence type="ECO:0000313" key="3">
    <source>
        <dbReference type="Proteomes" id="UP000037315"/>
    </source>
</evidence>
<protein>
    <submittedName>
        <fullName evidence="2">Phage protein</fullName>
    </submittedName>
</protein>
<evidence type="ECO:0000313" key="2">
    <source>
        <dbReference type="EMBL" id="KMV33226.1"/>
    </source>
</evidence>
<accession>A0A0J8VJA1</accession>
<dbReference type="RefSeq" id="WP_024558669.1">
    <property type="nucleotide sequence ID" value="NZ_LFEJ01000024.1"/>
</dbReference>
<reference evidence="2 3" key="1">
    <citation type="submission" date="2015-06" db="EMBL/GenBank/DDBJ databases">
        <title>Genome sequencing of Cronobacter sp. strain DJ34 isolated from petroleum contaminated sludge of Duliajan Oil Fields, Assam, India.</title>
        <authorList>
            <person name="Pal S."/>
            <person name="Banerjee T.D."/>
            <person name="Roy A."/>
            <person name="Sar P."/>
            <person name="Kazy S.K."/>
        </authorList>
    </citation>
    <scope>NUCLEOTIDE SEQUENCE [LARGE SCALE GENOMIC DNA]</scope>
    <source>
        <strain evidence="2 3">DJ34</strain>
    </source>
</reference>
<dbReference type="Proteomes" id="UP000037315">
    <property type="component" value="Unassembled WGS sequence"/>
</dbReference>
<dbReference type="PANTHER" id="PTHR38813">
    <property type="match status" value="1"/>
</dbReference>
<proteinExistence type="predicted"/>
<dbReference type="Gene3D" id="3.30.2310.20">
    <property type="entry name" value="RelE-like"/>
    <property type="match status" value="1"/>
</dbReference>
<dbReference type="OrthoDB" id="5570653at2"/>
<sequence length="86" mass="10012">MEIRWTKRAYKQLNAVPESDRLTLYKKVSALAAEDTRLDIVKLAGLKPRYRLRVGSYRVIYERVAGVPVICLILEVKRRTTTTYLN</sequence>
<dbReference type="Pfam" id="PF05016">
    <property type="entry name" value="ParE_toxin"/>
    <property type="match status" value="1"/>
</dbReference>
<dbReference type="STRING" id="1121863.GCA_000621185_02755"/>
<dbReference type="PATRIC" id="fig|1656095.3.peg.2339"/>
<name>A0A0J8VJA1_9ENTR</name>
<organism evidence="2 3">
    <name type="scientific">Franconibacter pulveris</name>
    <dbReference type="NCBI Taxonomy" id="435910"/>
    <lineage>
        <taxon>Bacteria</taxon>
        <taxon>Pseudomonadati</taxon>
        <taxon>Pseudomonadota</taxon>
        <taxon>Gammaproteobacteria</taxon>
        <taxon>Enterobacterales</taxon>
        <taxon>Enterobacteriaceae</taxon>
        <taxon>Franconibacter</taxon>
    </lineage>
</organism>
<dbReference type="EMBL" id="LFEJ01000024">
    <property type="protein sequence ID" value="KMV33226.1"/>
    <property type="molecule type" value="Genomic_DNA"/>
</dbReference>
<evidence type="ECO:0000256" key="1">
    <source>
        <dbReference type="ARBA" id="ARBA00022649"/>
    </source>
</evidence>